<protein>
    <recommendedName>
        <fullName evidence="1">Ndc10 domain-containing protein</fullName>
    </recommendedName>
</protein>
<dbReference type="InterPro" id="IPR031872">
    <property type="entry name" value="NDC10_II"/>
</dbReference>
<gene>
    <name evidence="2" type="ORF">M422DRAFT_270601</name>
</gene>
<dbReference type="Pfam" id="PF16787">
    <property type="entry name" value="NDC10_II"/>
    <property type="match status" value="1"/>
</dbReference>
<proteinExistence type="predicted"/>
<dbReference type="InterPro" id="IPR038279">
    <property type="entry name" value="Ndc10_dom2_sf"/>
</dbReference>
<evidence type="ECO:0000259" key="1">
    <source>
        <dbReference type="Pfam" id="PF16787"/>
    </source>
</evidence>
<dbReference type="Gene3D" id="1.10.443.20">
    <property type="entry name" value="Centromere DNA-binding protein complex CBF3 subunit, domain 2"/>
    <property type="match status" value="1"/>
</dbReference>
<organism evidence="2 3">
    <name type="scientific">Sphaerobolus stellatus (strain SS14)</name>
    <dbReference type="NCBI Taxonomy" id="990650"/>
    <lineage>
        <taxon>Eukaryota</taxon>
        <taxon>Fungi</taxon>
        <taxon>Dikarya</taxon>
        <taxon>Basidiomycota</taxon>
        <taxon>Agaricomycotina</taxon>
        <taxon>Agaricomycetes</taxon>
        <taxon>Phallomycetidae</taxon>
        <taxon>Geastrales</taxon>
        <taxon>Sphaerobolaceae</taxon>
        <taxon>Sphaerobolus</taxon>
    </lineage>
</organism>
<evidence type="ECO:0000313" key="2">
    <source>
        <dbReference type="EMBL" id="KIJ28194.1"/>
    </source>
</evidence>
<keyword evidence="3" id="KW-1185">Reference proteome</keyword>
<dbReference type="Proteomes" id="UP000054279">
    <property type="component" value="Unassembled WGS sequence"/>
</dbReference>
<evidence type="ECO:0000313" key="3">
    <source>
        <dbReference type="Proteomes" id="UP000054279"/>
    </source>
</evidence>
<dbReference type="HOGENOM" id="CLU_1579502_0_0_1"/>
<dbReference type="OrthoDB" id="3033349at2759"/>
<dbReference type="AlphaFoldDB" id="A0A0C9U245"/>
<sequence>MEALLGVAYFDAQKPESHFLARDALEPPEDKTPEAKDIALQQFLNLFNFLHCVLIQDLAVLFEVVPSCEIFCHSPFNTLSFQQFAQTVSAQLEEAAEGAQLALENLPEQLANMLKGYIAEDAIVHKQENQQLQLQITGLQEDISHLGSKIEIIQIGPPKKKQCHTKGSL</sequence>
<dbReference type="GO" id="GO:0003677">
    <property type="term" value="F:DNA binding"/>
    <property type="evidence" value="ECO:0007669"/>
    <property type="project" value="InterPro"/>
</dbReference>
<accession>A0A0C9U245</accession>
<reference evidence="2 3" key="1">
    <citation type="submission" date="2014-06" db="EMBL/GenBank/DDBJ databases">
        <title>Evolutionary Origins and Diversification of the Mycorrhizal Mutualists.</title>
        <authorList>
            <consortium name="DOE Joint Genome Institute"/>
            <consortium name="Mycorrhizal Genomics Consortium"/>
            <person name="Kohler A."/>
            <person name="Kuo A."/>
            <person name="Nagy L.G."/>
            <person name="Floudas D."/>
            <person name="Copeland A."/>
            <person name="Barry K.W."/>
            <person name="Cichocki N."/>
            <person name="Veneault-Fourrey C."/>
            <person name="LaButti K."/>
            <person name="Lindquist E.A."/>
            <person name="Lipzen A."/>
            <person name="Lundell T."/>
            <person name="Morin E."/>
            <person name="Murat C."/>
            <person name="Riley R."/>
            <person name="Ohm R."/>
            <person name="Sun H."/>
            <person name="Tunlid A."/>
            <person name="Henrissat B."/>
            <person name="Grigoriev I.V."/>
            <person name="Hibbett D.S."/>
            <person name="Martin F."/>
        </authorList>
    </citation>
    <scope>NUCLEOTIDE SEQUENCE [LARGE SCALE GENOMIC DNA]</scope>
    <source>
        <strain evidence="2 3">SS14</strain>
    </source>
</reference>
<feature type="domain" description="Ndc10" evidence="1">
    <location>
        <begin position="35"/>
        <end position="82"/>
    </location>
</feature>
<dbReference type="EMBL" id="KN837313">
    <property type="protein sequence ID" value="KIJ28194.1"/>
    <property type="molecule type" value="Genomic_DNA"/>
</dbReference>
<name>A0A0C9U245_SPHS4</name>